<feature type="compositionally biased region" description="Basic and acidic residues" evidence="1">
    <location>
        <begin position="137"/>
        <end position="147"/>
    </location>
</feature>
<keyword evidence="3" id="KW-1185">Reference proteome</keyword>
<name>A0A3S9UNA2_9CAUD</name>
<sequence>MVQIMWKEPPTEDRSKAGLIIEHLKQFPGRWALVQEGMKSSAGSATFKNKGCEAVSRRSADLKTWEIYARWPVSEEYPEWVPPKLPEEAARPAPASASKQAVQKAVATGTALRPPAPALPRKPAVAAPNDFGMAQFRADREARGARS</sequence>
<evidence type="ECO:0000313" key="3">
    <source>
        <dbReference type="Proteomes" id="UP000287918"/>
    </source>
</evidence>
<dbReference type="Proteomes" id="UP000287918">
    <property type="component" value="Segment"/>
</dbReference>
<evidence type="ECO:0000313" key="2">
    <source>
        <dbReference type="EMBL" id="AZS11741.1"/>
    </source>
</evidence>
<reference evidence="2 3" key="1">
    <citation type="submission" date="2018-12" db="EMBL/GenBank/DDBJ databases">
        <authorList>
            <person name="Rimple P.A."/>
            <person name="Stoner T.H."/>
            <person name="Garlena R.A."/>
            <person name="Russell D.A."/>
            <person name="Pope W.H."/>
            <person name="Jacobs-Sera D."/>
            <person name="Hatfull G.F."/>
        </authorList>
    </citation>
    <scope>NUCLEOTIDE SEQUENCE [LARGE SCALE GENOMIC DNA]</scope>
</reference>
<dbReference type="RefSeq" id="YP_009818603.1">
    <property type="nucleotide sequence ID" value="NC_048140.1"/>
</dbReference>
<dbReference type="GeneID" id="55009947"/>
<gene>
    <name evidence="2" type="primary">43</name>
    <name evidence="2" type="ORF">PBI_MAJA_43</name>
</gene>
<feature type="region of interest" description="Disordered" evidence="1">
    <location>
        <begin position="87"/>
        <end position="147"/>
    </location>
</feature>
<evidence type="ECO:0000256" key="1">
    <source>
        <dbReference type="SAM" id="MobiDB-lite"/>
    </source>
</evidence>
<dbReference type="EMBL" id="MK279899">
    <property type="protein sequence ID" value="AZS11741.1"/>
    <property type="molecule type" value="Genomic_DNA"/>
</dbReference>
<dbReference type="KEGG" id="vg:55009947"/>
<proteinExistence type="predicted"/>
<accession>A0A3S9UNA2</accession>
<organism evidence="2 3">
    <name type="scientific">Arthrobacter phage Maja</name>
    <dbReference type="NCBI Taxonomy" id="2499009"/>
    <lineage>
        <taxon>Viruses</taxon>
        <taxon>Duplodnaviria</taxon>
        <taxon>Heunggongvirae</taxon>
        <taxon>Uroviricota</taxon>
        <taxon>Caudoviricetes</taxon>
        <taxon>Majavirus</taxon>
        <taxon>Majavirus maja</taxon>
    </lineage>
</organism>
<protein>
    <submittedName>
        <fullName evidence="2">Uncharacterized protein</fullName>
    </submittedName>
</protein>